<dbReference type="PROSITE" id="PS51186">
    <property type="entry name" value="GNAT"/>
    <property type="match status" value="1"/>
</dbReference>
<dbReference type="GO" id="GO:0016747">
    <property type="term" value="F:acyltransferase activity, transferring groups other than amino-acyl groups"/>
    <property type="evidence" value="ECO:0007669"/>
    <property type="project" value="InterPro"/>
</dbReference>
<accession>A0A3P1T226</accession>
<dbReference type="Proteomes" id="UP000280819">
    <property type="component" value="Unassembled WGS sequence"/>
</dbReference>
<evidence type="ECO:0000259" key="1">
    <source>
        <dbReference type="PROSITE" id="PS51186"/>
    </source>
</evidence>
<comment type="caution">
    <text evidence="2">The sequence shown here is derived from an EMBL/GenBank/DDBJ whole genome shotgun (WGS) entry which is preliminary data.</text>
</comment>
<evidence type="ECO:0000313" key="3">
    <source>
        <dbReference type="Proteomes" id="UP000280819"/>
    </source>
</evidence>
<proteinExistence type="predicted"/>
<evidence type="ECO:0000313" key="2">
    <source>
        <dbReference type="EMBL" id="RRD03409.1"/>
    </source>
</evidence>
<dbReference type="InterPro" id="IPR025289">
    <property type="entry name" value="DUF4081"/>
</dbReference>
<gene>
    <name evidence="2" type="ORF">EII34_14060</name>
</gene>
<dbReference type="Gene3D" id="3.40.630.30">
    <property type="match status" value="1"/>
</dbReference>
<dbReference type="Pfam" id="PF00583">
    <property type="entry name" value="Acetyltransf_1"/>
    <property type="match status" value="1"/>
</dbReference>
<reference evidence="2 3" key="1">
    <citation type="submission" date="2018-11" db="EMBL/GenBank/DDBJ databases">
        <title>Genomes From Bacteria Associated with the Canine Oral Cavity: a Test Case for Automated Genome-Based Taxonomic Assignment.</title>
        <authorList>
            <person name="Coil D.A."/>
            <person name="Jospin G."/>
            <person name="Darling A.E."/>
            <person name="Wallis C."/>
            <person name="Davis I.J."/>
            <person name="Harris S."/>
            <person name="Eisen J.A."/>
            <person name="Holcombe L.J."/>
            <person name="O'Flynn C."/>
        </authorList>
    </citation>
    <scope>NUCLEOTIDE SEQUENCE [LARGE SCALE GENOMIC DNA]</scope>
    <source>
        <strain evidence="2 3">OH887_COT-365</strain>
    </source>
</reference>
<name>A0A3P1T226_9ACTN</name>
<dbReference type="Pfam" id="PF13312">
    <property type="entry name" value="DUF4081"/>
    <property type="match status" value="1"/>
</dbReference>
<dbReference type="InterPro" id="IPR000182">
    <property type="entry name" value="GNAT_dom"/>
</dbReference>
<sequence>MGVRVRVLGPQDVGHLQEFLAERPVENLFFASKIAQSGMSRRSLGLIHGFERDGVLTAACLDGGTLFPAGADPEAIAHFVEAVGKERSCASILGNCIMALGVYLGLSTRFRGSWTRVVNVRRRQPLMVLTGPPRVAPDPRVRLLGMRDFESYLAASVAMYTDEIGVSPFKYGPGYGSFVRSRLELGDAWGVVENGRVIFKADIGPRFGNQTQLQGVWLDPSLRGQGHSAALLSGMLLQVQQQFPVVSLYVNDFNTPAIRVYEKLGFQEVGSLATVHY</sequence>
<dbReference type="RefSeq" id="WP_124845805.1">
    <property type="nucleotide sequence ID" value="NZ_RQZG01000020.1"/>
</dbReference>
<feature type="domain" description="N-acetyltransferase" evidence="1">
    <location>
        <begin position="139"/>
        <end position="277"/>
    </location>
</feature>
<dbReference type="SUPFAM" id="SSF55729">
    <property type="entry name" value="Acyl-CoA N-acyltransferases (Nat)"/>
    <property type="match status" value="1"/>
</dbReference>
<dbReference type="OrthoDB" id="5241264at2"/>
<dbReference type="InterPro" id="IPR016181">
    <property type="entry name" value="Acyl_CoA_acyltransferase"/>
</dbReference>
<organism evidence="2 3">
    <name type="scientific">Arachnia propionica</name>
    <dbReference type="NCBI Taxonomy" id="1750"/>
    <lineage>
        <taxon>Bacteria</taxon>
        <taxon>Bacillati</taxon>
        <taxon>Actinomycetota</taxon>
        <taxon>Actinomycetes</taxon>
        <taxon>Propionibacteriales</taxon>
        <taxon>Propionibacteriaceae</taxon>
        <taxon>Arachnia</taxon>
    </lineage>
</organism>
<keyword evidence="2" id="KW-0808">Transferase</keyword>
<protein>
    <submittedName>
        <fullName evidence="2">GNAT family N-acetyltransferase</fullName>
    </submittedName>
</protein>
<dbReference type="EMBL" id="RQZG01000020">
    <property type="protein sequence ID" value="RRD03409.1"/>
    <property type="molecule type" value="Genomic_DNA"/>
</dbReference>
<dbReference type="AlphaFoldDB" id="A0A3P1T226"/>